<evidence type="ECO:0000259" key="11">
    <source>
        <dbReference type="PROSITE" id="PS50929"/>
    </source>
</evidence>
<dbReference type="PANTHER" id="PTHR43394">
    <property type="entry name" value="ATP-DEPENDENT PERMEASE MDL1, MITOCHONDRIAL"/>
    <property type="match status" value="1"/>
</dbReference>
<evidence type="ECO:0000313" key="12">
    <source>
        <dbReference type="EMBL" id="MBB5225397.1"/>
    </source>
</evidence>
<evidence type="ECO:0000256" key="3">
    <source>
        <dbReference type="ARBA" id="ARBA00022475"/>
    </source>
</evidence>
<feature type="transmembrane region" description="Helical" evidence="9">
    <location>
        <begin position="169"/>
        <end position="188"/>
    </location>
</feature>
<dbReference type="GO" id="GO:0015421">
    <property type="term" value="F:ABC-type oligopeptide transporter activity"/>
    <property type="evidence" value="ECO:0007669"/>
    <property type="project" value="TreeGrafter"/>
</dbReference>
<sequence>MAEKKRTNQKKSLLSWIFTFAGEKKPMYWASVFFAVLCVACALAPYVIIADIVRKLLEGVRDWNVYLREAGITAAFWVGNAVFHMISTTLSHVATFNLLANIRKKLCDKLARVPLGAVLDLPSGTLKNILIERIDSMETTLAHIVPEWTSNLLLPLVMFVYLFHIDARMGFASLITLPIGMIASCFMMRNMTERFQNAIDKTKILNDTAVEYINGIEVIKAFGKSKSSYEKFVVAAKEGSDCYVEWMRDCIWPFTIAFVIAPSTLLAVLPIGGYFFLTGSLSAVNFITIIILSMSVIQPLLVVYSYHDDIAKAGVIFGEVGGILYMKELERPESDRKKPGDNSIELKDVRFSYHKNIEGESKKEILHGINLSLPSGSYTALVGPSGSGKSTIARLIASLWDTDSGSVEIGGINIRDLSLEEYNRRVAYVSQDNFLFDLSVRENIRLGKPEATDKEVEEIARKSGCYDFIMSLEKGFDTIVGGSGAHLSGGERQRIAIARAMMKNAPIVILDEATAYTDPENEAIIQEGVAHLVKGKTLIVIAHKLSTIQDADKIVVIKDGLVDSEGKHEELLAKGGLYKSMWEAHISSKDSGEAA</sequence>
<dbReference type="GO" id="GO:0005524">
    <property type="term" value="F:ATP binding"/>
    <property type="evidence" value="ECO:0007669"/>
    <property type="project" value="UniProtKB-KW"/>
</dbReference>
<dbReference type="GO" id="GO:0016887">
    <property type="term" value="F:ATP hydrolysis activity"/>
    <property type="evidence" value="ECO:0007669"/>
    <property type="project" value="InterPro"/>
</dbReference>
<dbReference type="Proteomes" id="UP000518887">
    <property type="component" value="Unassembled WGS sequence"/>
</dbReference>
<keyword evidence="5" id="KW-0547">Nucleotide-binding</keyword>
<keyword evidence="8 9" id="KW-0472">Membrane</keyword>
<feature type="transmembrane region" description="Helical" evidence="9">
    <location>
        <begin position="141"/>
        <end position="163"/>
    </location>
</feature>
<evidence type="ECO:0000256" key="6">
    <source>
        <dbReference type="ARBA" id="ARBA00022840"/>
    </source>
</evidence>
<dbReference type="SUPFAM" id="SSF90123">
    <property type="entry name" value="ABC transporter transmembrane region"/>
    <property type="match status" value="1"/>
</dbReference>
<evidence type="ECO:0000256" key="1">
    <source>
        <dbReference type="ARBA" id="ARBA00004651"/>
    </source>
</evidence>
<organism evidence="12 13">
    <name type="scientific">Treponema ruminis</name>
    <dbReference type="NCBI Taxonomy" id="744515"/>
    <lineage>
        <taxon>Bacteria</taxon>
        <taxon>Pseudomonadati</taxon>
        <taxon>Spirochaetota</taxon>
        <taxon>Spirochaetia</taxon>
        <taxon>Spirochaetales</taxon>
        <taxon>Treponemataceae</taxon>
        <taxon>Treponema</taxon>
    </lineage>
</organism>
<dbReference type="EMBL" id="JACHFQ010000002">
    <property type="protein sequence ID" value="MBB5225397.1"/>
    <property type="molecule type" value="Genomic_DNA"/>
</dbReference>
<accession>A0A7W8G7Q8</accession>
<evidence type="ECO:0000256" key="8">
    <source>
        <dbReference type="ARBA" id="ARBA00023136"/>
    </source>
</evidence>
<dbReference type="RefSeq" id="WP_184657639.1">
    <property type="nucleotide sequence ID" value="NZ_CP031518.1"/>
</dbReference>
<dbReference type="InterPro" id="IPR027417">
    <property type="entry name" value="P-loop_NTPase"/>
</dbReference>
<keyword evidence="4 9" id="KW-0812">Transmembrane</keyword>
<keyword evidence="6 12" id="KW-0067">ATP-binding</keyword>
<dbReference type="PROSITE" id="PS50929">
    <property type="entry name" value="ABC_TM1F"/>
    <property type="match status" value="1"/>
</dbReference>
<dbReference type="Gene3D" id="3.40.50.300">
    <property type="entry name" value="P-loop containing nucleotide triphosphate hydrolases"/>
    <property type="match status" value="1"/>
</dbReference>
<dbReference type="FunFam" id="3.40.50.300:FF:000221">
    <property type="entry name" value="Multidrug ABC transporter ATP-binding protein"/>
    <property type="match status" value="1"/>
</dbReference>
<evidence type="ECO:0000256" key="2">
    <source>
        <dbReference type="ARBA" id="ARBA00022448"/>
    </source>
</evidence>
<keyword evidence="2" id="KW-0813">Transport</keyword>
<dbReference type="InterPro" id="IPR039421">
    <property type="entry name" value="Type_1_exporter"/>
</dbReference>
<dbReference type="InterPro" id="IPR017871">
    <property type="entry name" value="ABC_transporter-like_CS"/>
</dbReference>
<dbReference type="Pfam" id="PF00005">
    <property type="entry name" value="ABC_tran"/>
    <property type="match status" value="1"/>
</dbReference>
<dbReference type="InterPro" id="IPR011527">
    <property type="entry name" value="ABC1_TM_dom"/>
</dbReference>
<dbReference type="InterPro" id="IPR003439">
    <property type="entry name" value="ABC_transporter-like_ATP-bd"/>
</dbReference>
<name>A0A7W8G7Q8_9SPIR</name>
<proteinExistence type="predicted"/>
<keyword evidence="3" id="KW-1003">Cell membrane</keyword>
<evidence type="ECO:0000256" key="7">
    <source>
        <dbReference type="ARBA" id="ARBA00022989"/>
    </source>
</evidence>
<dbReference type="AlphaFoldDB" id="A0A7W8G7Q8"/>
<dbReference type="GO" id="GO:0005886">
    <property type="term" value="C:plasma membrane"/>
    <property type="evidence" value="ECO:0007669"/>
    <property type="project" value="UniProtKB-SubCell"/>
</dbReference>
<evidence type="ECO:0000256" key="9">
    <source>
        <dbReference type="SAM" id="Phobius"/>
    </source>
</evidence>
<dbReference type="PROSITE" id="PS00211">
    <property type="entry name" value="ABC_TRANSPORTER_1"/>
    <property type="match status" value="1"/>
</dbReference>
<dbReference type="Gene3D" id="1.20.1560.10">
    <property type="entry name" value="ABC transporter type 1, transmembrane domain"/>
    <property type="match status" value="1"/>
</dbReference>
<evidence type="ECO:0000313" key="13">
    <source>
        <dbReference type="Proteomes" id="UP000518887"/>
    </source>
</evidence>
<evidence type="ECO:0000256" key="5">
    <source>
        <dbReference type="ARBA" id="ARBA00022741"/>
    </source>
</evidence>
<feature type="transmembrane region" description="Helical" evidence="9">
    <location>
        <begin position="256"/>
        <end position="277"/>
    </location>
</feature>
<keyword evidence="13" id="KW-1185">Reference proteome</keyword>
<reference evidence="12 13" key="1">
    <citation type="submission" date="2020-08" db="EMBL/GenBank/DDBJ databases">
        <title>Genomic Encyclopedia of Type Strains, Phase IV (KMG-IV): sequencing the most valuable type-strain genomes for metagenomic binning, comparative biology and taxonomic classification.</title>
        <authorList>
            <person name="Goeker M."/>
        </authorList>
    </citation>
    <scope>NUCLEOTIDE SEQUENCE [LARGE SCALE GENOMIC DNA]</scope>
    <source>
        <strain evidence="12 13">DSM 103462</strain>
    </source>
</reference>
<keyword evidence="7 9" id="KW-1133">Transmembrane helix</keyword>
<feature type="transmembrane region" description="Helical" evidence="9">
    <location>
        <begin position="74"/>
        <end position="100"/>
    </location>
</feature>
<feature type="domain" description="ABC transmembrane type-1" evidence="11">
    <location>
        <begin position="29"/>
        <end position="300"/>
    </location>
</feature>
<dbReference type="InterPro" id="IPR003593">
    <property type="entry name" value="AAA+_ATPase"/>
</dbReference>
<protein>
    <submittedName>
        <fullName evidence="12">ATP-binding cassette subfamily B protein</fullName>
    </submittedName>
</protein>
<feature type="domain" description="ABC transporter" evidence="10">
    <location>
        <begin position="344"/>
        <end position="584"/>
    </location>
</feature>
<dbReference type="PROSITE" id="PS50893">
    <property type="entry name" value="ABC_TRANSPORTER_2"/>
    <property type="match status" value="1"/>
</dbReference>
<comment type="subcellular location">
    <subcellularLocation>
        <location evidence="1">Cell membrane</location>
        <topology evidence="1">Multi-pass membrane protein</topology>
    </subcellularLocation>
</comment>
<evidence type="ECO:0000256" key="4">
    <source>
        <dbReference type="ARBA" id="ARBA00022692"/>
    </source>
</evidence>
<dbReference type="SUPFAM" id="SSF52540">
    <property type="entry name" value="P-loop containing nucleoside triphosphate hydrolases"/>
    <property type="match status" value="1"/>
</dbReference>
<dbReference type="InterPro" id="IPR036640">
    <property type="entry name" value="ABC1_TM_sf"/>
</dbReference>
<dbReference type="PANTHER" id="PTHR43394:SF1">
    <property type="entry name" value="ATP-BINDING CASSETTE SUB-FAMILY B MEMBER 10, MITOCHONDRIAL"/>
    <property type="match status" value="1"/>
</dbReference>
<dbReference type="SMART" id="SM00382">
    <property type="entry name" value="AAA"/>
    <property type="match status" value="1"/>
</dbReference>
<evidence type="ECO:0000259" key="10">
    <source>
        <dbReference type="PROSITE" id="PS50893"/>
    </source>
</evidence>
<gene>
    <name evidence="12" type="ORF">HNP76_000741</name>
</gene>
<dbReference type="Pfam" id="PF00664">
    <property type="entry name" value="ABC_membrane"/>
    <property type="match status" value="1"/>
</dbReference>
<comment type="caution">
    <text evidence="12">The sequence shown here is derived from an EMBL/GenBank/DDBJ whole genome shotgun (WGS) entry which is preliminary data.</text>
</comment>
<feature type="transmembrane region" description="Helical" evidence="9">
    <location>
        <begin position="283"/>
        <end position="304"/>
    </location>
</feature>